<protein>
    <submittedName>
        <fullName evidence="2">TIR domain-containing protein</fullName>
    </submittedName>
</protein>
<dbReference type="InterPro" id="IPR035897">
    <property type="entry name" value="Toll_tir_struct_dom_sf"/>
</dbReference>
<evidence type="ECO:0000313" key="2">
    <source>
        <dbReference type="EMBL" id="QNP25928.1"/>
    </source>
</evidence>
<dbReference type="Pfam" id="PF08357">
    <property type="entry name" value="SEFIR"/>
    <property type="match status" value="1"/>
</dbReference>
<sequence>MTPKVFISYSWSSPAHKERVKAIADRLLGDGVDVIIDIYDLKEGHDKNAFMEKMVIDKSITNVLVMCDSVYTEKADNKKSGVGTESQIISQQVYTQVEQSKFIPIVCEFDENSEPCLPVFMRSLIWIDLSTPEKENHNWERLVRLLNGKPADVKPKLGKRPSYLDSGVYDSVSEPHAKFNSFKQAIMQNKQGINYYRRDFVETIIDYLDRMRTRTAPEHTDVVSMGKKIISDVAAMKPIRNYICEWVSLEAEFTEQNLFSIELIKFFEKIIALSEVPETVTSWQTNWYDAQKFFALETFLYSVAILIRLEKFQLIHSLLSARFLSSDRHLPLDQRLLTINAFLADSDTLQSGFEGDSRFISPFAELIKRNADRDDITFNDIKQADLLILFYSFCNDVYWYPNTLNYTGYNYRPELFIRAAQRHYFKQLEIVAGMNSVKDIKLKIKEGAERMGGTGFRYGRMGTSLESMMNFEYLDSLI</sequence>
<proteinExistence type="predicted"/>
<gene>
    <name evidence="2" type="ORF">IAP99_06085</name>
</gene>
<dbReference type="EMBL" id="CP060807">
    <property type="protein sequence ID" value="QNP25928.1"/>
    <property type="molecule type" value="Genomic_DNA"/>
</dbReference>
<dbReference type="Proteomes" id="UP000516181">
    <property type="component" value="Chromosome"/>
</dbReference>
<accession>A0A7H0EQ62</accession>
<reference evidence="2 3" key="1">
    <citation type="submission" date="2020-08" db="EMBL/GenBank/DDBJ databases">
        <title>Complete genome sequence of Klebsiella pneumoniae KP2757.</title>
        <authorList>
            <person name="Zhang X."/>
        </authorList>
    </citation>
    <scope>NUCLEOTIDE SEQUENCE [LARGE SCALE GENOMIC DNA]</scope>
    <source>
        <strain evidence="2 3">KP2757</strain>
    </source>
</reference>
<organism evidence="2 3">
    <name type="scientific">Klebsiella variicola</name>
    <dbReference type="NCBI Taxonomy" id="244366"/>
    <lineage>
        <taxon>Bacteria</taxon>
        <taxon>Pseudomonadati</taxon>
        <taxon>Pseudomonadota</taxon>
        <taxon>Gammaproteobacteria</taxon>
        <taxon>Enterobacterales</taxon>
        <taxon>Enterobacteriaceae</taxon>
        <taxon>Klebsiella/Raoultella group</taxon>
        <taxon>Klebsiella</taxon>
        <taxon>Klebsiella pneumoniae complex</taxon>
    </lineage>
</organism>
<dbReference type="Gene3D" id="3.40.50.10140">
    <property type="entry name" value="Toll/interleukin-1 receptor homology (TIR) domain"/>
    <property type="match status" value="1"/>
</dbReference>
<evidence type="ECO:0000313" key="3">
    <source>
        <dbReference type="Proteomes" id="UP000516181"/>
    </source>
</evidence>
<name>A0A7H0EQ62_KLEVA</name>
<evidence type="ECO:0000259" key="1">
    <source>
        <dbReference type="PROSITE" id="PS51534"/>
    </source>
</evidence>
<dbReference type="AlphaFoldDB" id="A0A7H0EQ62"/>
<dbReference type="InterPro" id="IPR013568">
    <property type="entry name" value="SEFIR_dom"/>
</dbReference>
<dbReference type="RefSeq" id="WP_187726339.1">
    <property type="nucleotide sequence ID" value="NZ_CP060807.1"/>
</dbReference>
<feature type="domain" description="SEFIR" evidence="1">
    <location>
        <begin position="2"/>
        <end position="138"/>
    </location>
</feature>
<dbReference type="PROSITE" id="PS51534">
    <property type="entry name" value="SEFIR"/>
    <property type="match status" value="1"/>
</dbReference>